<evidence type="ECO:0000313" key="3">
    <source>
        <dbReference type="EMBL" id="KAF7509790.1"/>
    </source>
</evidence>
<evidence type="ECO:0000313" key="4">
    <source>
        <dbReference type="Proteomes" id="UP000606974"/>
    </source>
</evidence>
<sequence>MATTRVLLLGGHGKVSLLLTKLLVKEEGWHISSVIRNPSQRDEILELGKGQKGNVDVVIESLEDVRSAEQAKQVLNKTNPDYVVFSAGAGGKGGPSRTYAIDRDAAKHYIKAAVETPSVTKFMIVSYIASRRNRAPWWTDEDWKYAEHGNREILPDYFKAKVEADEYLAALAKKRNEKDPQFQAITLRPGSLSDDPATGKVLMGKTPSRGKVRRGDVAAAAAALLKRNDASRWVDLLEGDTEIGTAVENVIKNKVDCIEGEDLDRIYSLAD</sequence>
<evidence type="ECO:0000259" key="2">
    <source>
        <dbReference type="Pfam" id="PF13460"/>
    </source>
</evidence>
<comment type="similarity">
    <text evidence="1">Belongs to the avfA family.</text>
</comment>
<evidence type="ECO:0000256" key="1">
    <source>
        <dbReference type="ARBA" id="ARBA00038376"/>
    </source>
</evidence>
<protein>
    <recommendedName>
        <fullName evidence="2">NAD(P)-binding domain-containing protein</fullName>
    </recommendedName>
</protein>
<reference evidence="3" key="1">
    <citation type="submission" date="2020-02" db="EMBL/GenBank/DDBJ databases">
        <authorList>
            <person name="Palmer J.M."/>
        </authorList>
    </citation>
    <scope>NUCLEOTIDE SEQUENCE</scope>
    <source>
        <strain evidence="3">EPUS1.4</strain>
        <tissue evidence="3">Thallus</tissue>
    </source>
</reference>
<dbReference type="Gene3D" id="3.40.50.720">
    <property type="entry name" value="NAD(P)-binding Rossmann-like Domain"/>
    <property type="match status" value="1"/>
</dbReference>
<comment type="caution">
    <text evidence="3">The sequence shown here is derived from an EMBL/GenBank/DDBJ whole genome shotgun (WGS) entry which is preliminary data.</text>
</comment>
<dbReference type="PANTHER" id="PTHR15020:SF50">
    <property type="entry name" value="UPF0659 PROTEIN YMR090W"/>
    <property type="match status" value="1"/>
</dbReference>
<dbReference type="SUPFAM" id="SSF51735">
    <property type="entry name" value="NAD(P)-binding Rossmann-fold domains"/>
    <property type="match status" value="1"/>
</dbReference>
<dbReference type="Proteomes" id="UP000606974">
    <property type="component" value="Unassembled WGS sequence"/>
</dbReference>
<organism evidence="3 4">
    <name type="scientific">Endocarpon pusillum</name>
    <dbReference type="NCBI Taxonomy" id="364733"/>
    <lineage>
        <taxon>Eukaryota</taxon>
        <taxon>Fungi</taxon>
        <taxon>Dikarya</taxon>
        <taxon>Ascomycota</taxon>
        <taxon>Pezizomycotina</taxon>
        <taxon>Eurotiomycetes</taxon>
        <taxon>Chaetothyriomycetidae</taxon>
        <taxon>Verrucariales</taxon>
        <taxon>Verrucariaceae</taxon>
        <taxon>Endocarpon</taxon>
    </lineage>
</organism>
<name>A0A8H7AIM7_9EURO</name>
<dbReference type="AlphaFoldDB" id="A0A8H7AIM7"/>
<accession>A0A8H7AIM7</accession>
<dbReference type="InterPro" id="IPR036291">
    <property type="entry name" value="NAD(P)-bd_dom_sf"/>
</dbReference>
<dbReference type="OrthoDB" id="10254604at2759"/>
<feature type="domain" description="NAD(P)-binding" evidence="2">
    <location>
        <begin position="10"/>
        <end position="226"/>
    </location>
</feature>
<dbReference type="InterPro" id="IPR016040">
    <property type="entry name" value="NAD(P)-bd_dom"/>
</dbReference>
<keyword evidence="4" id="KW-1185">Reference proteome</keyword>
<gene>
    <name evidence="3" type="ORF">GJ744_007485</name>
</gene>
<dbReference type="EMBL" id="JAACFV010000037">
    <property type="protein sequence ID" value="KAF7509790.1"/>
    <property type="molecule type" value="Genomic_DNA"/>
</dbReference>
<dbReference type="Pfam" id="PF13460">
    <property type="entry name" value="NAD_binding_10"/>
    <property type="match status" value="1"/>
</dbReference>
<dbReference type="PANTHER" id="PTHR15020">
    <property type="entry name" value="FLAVIN REDUCTASE-RELATED"/>
    <property type="match status" value="1"/>
</dbReference>
<proteinExistence type="inferred from homology"/>